<gene>
    <name evidence="2" type="ORF">SNOG_03025</name>
</gene>
<dbReference type="InParanoid" id="Q0UYY9"/>
<feature type="compositionally biased region" description="Polar residues" evidence="1">
    <location>
        <begin position="78"/>
        <end position="88"/>
    </location>
</feature>
<organism evidence="2 3">
    <name type="scientific">Phaeosphaeria nodorum (strain SN15 / ATCC MYA-4574 / FGSC 10173)</name>
    <name type="common">Glume blotch fungus</name>
    <name type="synonym">Parastagonospora nodorum</name>
    <dbReference type="NCBI Taxonomy" id="321614"/>
    <lineage>
        <taxon>Eukaryota</taxon>
        <taxon>Fungi</taxon>
        <taxon>Dikarya</taxon>
        <taxon>Ascomycota</taxon>
        <taxon>Pezizomycotina</taxon>
        <taxon>Dothideomycetes</taxon>
        <taxon>Pleosporomycetidae</taxon>
        <taxon>Pleosporales</taxon>
        <taxon>Pleosporineae</taxon>
        <taxon>Phaeosphaeriaceae</taxon>
        <taxon>Parastagonospora</taxon>
    </lineage>
</organism>
<name>Q0UYY9_PHANO</name>
<reference evidence="3" key="1">
    <citation type="journal article" date="2007" name="Plant Cell">
        <title>Dothideomycete-plant interactions illuminated by genome sequencing and EST analysis of the wheat pathogen Stagonospora nodorum.</title>
        <authorList>
            <person name="Hane J.K."/>
            <person name="Lowe R.G."/>
            <person name="Solomon P.S."/>
            <person name="Tan K.C."/>
            <person name="Schoch C.L."/>
            <person name="Spatafora J.W."/>
            <person name="Crous P.W."/>
            <person name="Kodira C."/>
            <person name="Birren B.W."/>
            <person name="Galagan J.E."/>
            <person name="Torriani S.F."/>
            <person name="McDonald B.A."/>
            <person name="Oliver R.P."/>
        </authorList>
    </citation>
    <scope>NUCLEOTIDE SEQUENCE [LARGE SCALE GENOMIC DNA]</scope>
    <source>
        <strain evidence="3">SN15 / ATCC MYA-4574 / FGSC 10173</strain>
    </source>
</reference>
<feature type="region of interest" description="Disordered" evidence="1">
    <location>
        <begin position="50"/>
        <end position="88"/>
    </location>
</feature>
<dbReference type="Proteomes" id="UP000001055">
    <property type="component" value="Unassembled WGS sequence"/>
</dbReference>
<evidence type="ECO:0000256" key="1">
    <source>
        <dbReference type="SAM" id="MobiDB-lite"/>
    </source>
</evidence>
<sequence>MSATFSHSTSWWIETEDELVWTAPTSLLIRAEAPITLDKGFLVVLPPAQARENSTSSSAPASRSHSTTIEPFKAQPETAHSLQPSDLP</sequence>
<dbReference type="GeneID" id="5970471"/>
<protein>
    <submittedName>
        <fullName evidence="2">Uncharacterized protein</fullName>
    </submittedName>
</protein>
<dbReference type="VEuPathDB" id="FungiDB:JI435_432190"/>
<dbReference type="RefSeq" id="XP_001793614.1">
    <property type="nucleotide sequence ID" value="XM_001793562.1"/>
</dbReference>
<feature type="compositionally biased region" description="Low complexity" evidence="1">
    <location>
        <begin position="54"/>
        <end position="68"/>
    </location>
</feature>
<dbReference type="EMBL" id="CH445328">
    <property type="protein sequence ID" value="EAT89756.1"/>
    <property type="molecule type" value="Genomic_DNA"/>
</dbReference>
<accession>Q0UYY9</accession>
<dbReference type="KEGG" id="pno:SNOG_03025"/>
<evidence type="ECO:0000313" key="2">
    <source>
        <dbReference type="EMBL" id="EAT89756.1"/>
    </source>
</evidence>
<proteinExistence type="predicted"/>
<dbReference type="AlphaFoldDB" id="Q0UYY9"/>
<evidence type="ECO:0000313" key="3">
    <source>
        <dbReference type="Proteomes" id="UP000001055"/>
    </source>
</evidence>